<dbReference type="SUPFAM" id="SSF57959">
    <property type="entry name" value="Leucine zipper domain"/>
    <property type="match status" value="1"/>
</dbReference>
<dbReference type="InterPro" id="IPR046347">
    <property type="entry name" value="bZIP_sf"/>
</dbReference>
<feature type="region of interest" description="Disordered" evidence="1">
    <location>
        <begin position="268"/>
        <end position="293"/>
    </location>
</feature>
<dbReference type="SMART" id="SM00338">
    <property type="entry name" value="BRLZ"/>
    <property type="match status" value="1"/>
</dbReference>
<dbReference type="EMBL" id="JAOAOG010000313">
    <property type="protein sequence ID" value="KAJ6230385.1"/>
    <property type="molecule type" value="Genomic_DNA"/>
</dbReference>
<dbReference type="Pfam" id="PF07716">
    <property type="entry name" value="bZIP_2"/>
    <property type="match status" value="1"/>
</dbReference>
<accession>A0ABQ8XDJ7</accession>
<dbReference type="InterPro" id="IPR004827">
    <property type="entry name" value="bZIP"/>
</dbReference>
<evidence type="ECO:0000259" key="2">
    <source>
        <dbReference type="PROSITE" id="PS00036"/>
    </source>
</evidence>
<evidence type="ECO:0000313" key="4">
    <source>
        <dbReference type="Proteomes" id="UP001150062"/>
    </source>
</evidence>
<gene>
    <name evidence="3" type="ORF">M0813_07024</name>
</gene>
<proteinExistence type="predicted"/>
<evidence type="ECO:0000256" key="1">
    <source>
        <dbReference type="SAM" id="MobiDB-lite"/>
    </source>
</evidence>
<comment type="caution">
    <text evidence="3">The sequence shown here is derived from an EMBL/GenBank/DDBJ whole genome shotgun (WGS) entry which is preliminary data.</text>
</comment>
<sequence length="383" mass="43544">MDPCCFQLSGLGTVKPKLGKYLTTQYPYHVQPVQCCSSLGMITSNVCASSEDSNTCPKCESTTNGGKCNTSSLKESSAYLSKKEKSNLLNCLVQALEIQNTQSPLIKENSNLKLKSIPCLKNIRFEKKEFLARNVNSHLQQLHSAENEKKSSNGKHDEQLDFGEKCDCKFDNFNNLANNQLVGVLNQRKRFPKERKKASTKKKKYIIKIKKRKGKQSASISNKNPNLTVSTATNTNLKPNTVKICSLKTNFTCGRGCGLVESKKQTNTKLAKNQIKTEKENQSNDPQKKTTRRYRRWSTRAEWSKHRREANRISARRCRARRKQYLTELETELQIHKNGINAITGLINMAKTQNTFSLNEFILNLENTLEQIHKESNGDIKQM</sequence>
<name>A0ABQ8XDJ7_9EUKA</name>
<organism evidence="3 4">
    <name type="scientific">Anaeramoeba flamelloides</name>
    <dbReference type="NCBI Taxonomy" id="1746091"/>
    <lineage>
        <taxon>Eukaryota</taxon>
        <taxon>Metamonada</taxon>
        <taxon>Anaeramoebidae</taxon>
        <taxon>Anaeramoeba</taxon>
    </lineage>
</organism>
<evidence type="ECO:0000313" key="3">
    <source>
        <dbReference type="EMBL" id="KAJ6230385.1"/>
    </source>
</evidence>
<feature type="compositionally biased region" description="Basic and acidic residues" evidence="1">
    <location>
        <begin position="275"/>
        <end position="288"/>
    </location>
</feature>
<dbReference type="PROSITE" id="PS00036">
    <property type="entry name" value="BZIP_BASIC"/>
    <property type="match status" value="1"/>
</dbReference>
<dbReference type="Proteomes" id="UP001150062">
    <property type="component" value="Unassembled WGS sequence"/>
</dbReference>
<protein>
    <submittedName>
        <fullName evidence="3">Basic leucine zipper 4</fullName>
    </submittedName>
</protein>
<dbReference type="Gene3D" id="1.20.5.170">
    <property type="match status" value="1"/>
</dbReference>
<keyword evidence="4" id="KW-1185">Reference proteome</keyword>
<reference evidence="3" key="1">
    <citation type="submission" date="2022-08" db="EMBL/GenBank/DDBJ databases">
        <title>Novel sulfate-reducing endosymbionts in the free-living metamonad Anaeramoeba.</title>
        <authorList>
            <person name="Jerlstrom-Hultqvist J."/>
            <person name="Cepicka I."/>
            <person name="Gallot-Lavallee L."/>
            <person name="Salas-Leiva D."/>
            <person name="Curtis B.A."/>
            <person name="Zahonova K."/>
            <person name="Pipaliya S."/>
            <person name="Dacks J."/>
            <person name="Roger A.J."/>
        </authorList>
    </citation>
    <scope>NUCLEOTIDE SEQUENCE</scope>
    <source>
        <strain evidence="3">Schooner1</strain>
    </source>
</reference>
<feature type="domain" description="BZIP" evidence="2">
    <location>
        <begin position="307"/>
        <end position="321"/>
    </location>
</feature>